<reference evidence="3 4" key="1">
    <citation type="submission" date="2015-12" db="EMBL/GenBank/DDBJ databases">
        <title>The genome of Folsomia candida.</title>
        <authorList>
            <person name="Faddeeva A."/>
            <person name="Derks M.F."/>
            <person name="Anvar Y."/>
            <person name="Smit S."/>
            <person name="Van Straalen N."/>
            <person name="Roelofs D."/>
        </authorList>
    </citation>
    <scope>NUCLEOTIDE SEQUENCE [LARGE SCALE GENOMIC DNA]</scope>
    <source>
        <strain evidence="3 4">VU population</strain>
        <tissue evidence="3">Whole body</tissue>
    </source>
</reference>
<organism evidence="3 4">
    <name type="scientific">Folsomia candida</name>
    <name type="common">Springtail</name>
    <dbReference type="NCBI Taxonomy" id="158441"/>
    <lineage>
        <taxon>Eukaryota</taxon>
        <taxon>Metazoa</taxon>
        <taxon>Ecdysozoa</taxon>
        <taxon>Arthropoda</taxon>
        <taxon>Hexapoda</taxon>
        <taxon>Collembola</taxon>
        <taxon>Entomobryomorpha</taxon>
        <taxon>Isotomoidea</taxon>
        <taxon>Isotomidae</taxon>
        <taxon>Proisotominae</taxon>
        <taxon>Folsomia</taxon>
    </lineage>
</organism>
<feature type="region of interest" description="Disordered" evidence="1">
    <location>
        <begin position="326"/>
        <end position="345"/>
    </location>
</feature>
<dbReference type="Proteomes" id="UP000198287">
    <property type="component" value="Unassembled WGS sequence"/>
</dbReference>
<name>A0A226EFD0_FOLCA</name>
<evidence type="ECO:0000313" key="4">
    <source>
        <dbReference type="Proteomes" id="UP000198287"/>
    </source>
</evidence>
<proteinExistence type="predicted"/>
<gene>
    <name evidence="3" type="ORF">Fcan01_10034</name>
</gene>
<comment type="caution">
    <text evidence="3">The sequence shown here is derived from an EMBL/GenBank/DDBJ whole genome shotgun (WGS) entry which is preliminary data.</text>
</comment>
<dbReference type="EMBL" id="LNIX01000004">
    <property type="protein sequence ID" value="OXA56109.1"/>
    <property type="molecule type" value="Genomic_DNA"/>
</dbReference>
<keyword evidence="2" id="KW-1133">Transmembrane helix</keyword>
<dbReference type="AlphaFoldDB" id="A0A226EFD0"/>
<protein>
    <submittedName>
        <fullName evidence="3">Uncharacterized protein</fullName>
    </submittedName>
</protein>
<accession>A0A226EFD0</accession>
<evidence type="ECO:0000256" key="2">
    <source>
        <dbReference type="SAM" id="Phobius"/>
    </source>
</evidence>
<sequence length="369" mass="42839">MAVIKIADEPLSSSLKKKSARPSSDLKKTKSCDCNACLKRTIRVIMMCLLVTHTIWDFIETLTAMTIDFTVNHEQGRDGFTLLENLRIIEITEWEHRSWELPGEIEFHDKGNKEDAKMLATRVKLIAKCSKLKITAENNHTQCNNASKEFQEDNYFCAVIEHPIRFHDAFSKTLRLFMGNHKSYVSRLHTFNHKSQCIRLILVRILFQLIPMGLLCNLLYELWEKYGYELCGLDYIYWGYPVRVIFTINVVIKLISRVVESFMSAWFIYTVLVEREQRGFGVRLQKNRVAPDIPVTFHDEVLQPARPVPEEEKPFQRVDRCRISINPDKKGAGGLMGYDPDKPKQRKSIMKVMESDTAINMDETLPDDE</sequence>
<keyword evidence="4" id="KW-1185">Reference proteome</keyword>
<evidence type="ECO:0000313" key="3">
    <source>
        <dbReference type="EMBL" id="OXA56109.1"/>
    </source>
</evidence>
<feature type="transmembrane region" description="Helical" evidence="2">
    <location>
        <begin position="201"/>
        <end position="223"/>
    </location>
</feature>
<feature type="transmembrane region" description="Helical" evidence="2">
    <location>
        <begin position="235"/>
        <end position="255"/>
    </location>
</feature>
<evidence type="ECO:0000256" key="1">
    <source>
        <dbReference type="SAM" id="MobiDB-lite"/>
    </source>
</evidence>
<keyword evidence="2" id="KW-0472">Membrane</keyword>
<keyword evidence="2" id="KW-0812">Transmembrane</keyword>